<keyword evidence="2" id="KW-0805">Transcription regulation</keyword>
<dbReference type="Proteomes" id="UP000288246">
    <property type="component" value="Unassembled WGS sequence"/>
</dbReference>
<keyword evidence="4" id="KW-0804">Transcription</keyword>
<dbReference type="SUPFAM" id="SSF88946">
    <property type="entry name" value="Sigma2 domain of RNA polymerase sigma factors"/>
    <property type="match status" value="1"/>
</dbReference>
<evidence type="ECO:0000313" key="7">
    <source>
        <dbReference type="EMBL" id="GCD19310.1"/>
    </source>
</evidence>
<dbReference type="GO" id="GO:0003677">
    <property type="term" value="F:DNA binding"/>
    <property type="evidence" value="ECO:0007669"/>
    <property type="project" value="InterPro"/>
</dbReference>
<evidence type="ECO:0000256" key="1">
    <source>
        <dbReference type="ARBA" id="ARBA00010641"/>
    </source>
</evidence>
<dbReference type="InterPro" id="IPR039425">
    <property type="entry name" value="RNA_pol_sigma-70-like"/>
</dbReference>
<keyword evidence="8" id="KW-1185">Reference proteome</keyword>
<dbReference type="NCBIfam" id="TIGR02937">
    <property type="entry name" value="sigma70-ECF"/>
    <property type="match status" value="1"/>
</dbReference>
<comment type="similarity">
    <text evidence="1">Belongs to the sigma-70 factor family. ECF subfamily.</text>
</comment>
<dbReference type="AlphaFoldDB" id="A0A401UXP7"/>
<evidence type="ECO:0000256" key="2">
    <source>
        <dbReference type="ARBA" id="ARBA00023015"/>
    </source>
</evidence>
<proteinExistence type="inferred from homology"/>
<dbReference type="SUPFAM" id="SSF88659">
    <property type="entry name" value="Sigma3 and sigma4 domains of RNA polymerase sigma factors"/>
    <property type="match status" value="1"/>
</dbReference>
<dbReference type="InterPro" id="IPR013325">
    <property type="entry name" value="RNA_pol_sigma_r2"/>
</dbReference>
<dbReference type="InterPro" id="IPR036388">
    <property type="entry name" value="WH-like_DNA-bd_sf"/>
</dbReference>
<dbReference type="PANTHER" id="PTHR43133:SF25">
    <property type="entry name" value="RNA POLYMERASE SIGMA FACTOR RFAY-RELATED"/>
    <property type="match status" value="1"/>
</dbReference>
<reference evidence="7 8" key="1">
    <citation type="submission" date="2018-11" db="EMBL/GenBank/DDBJ databases">
        <title>Draft genome sequence of Cellulomonas takizawaensis strain TKZ-21.</title>
        <authorList>
            <person name="Yamamura H."/>
            <person name="Hayashi T."/>
            <person name="Hamada M."/>
            <person name="Serisawa Y."/>
            <person name="Matsuyama K."/>
            <person name="Nakagawa Y."/>
            <person name="Otoguro M."/>
            <person name="Yanagida F."/>
            <person name="Hayakawa M."/>
        </authorList>
    </citation>
    <scope>NUCLEOTIDE SEQUENCE [LARGE SCALE GENOMIC DNA]</scope>
    <source>
        <strain evidence="7 8">TKZ-21</strain>
    </source>
</reference>
<dbReference type="GO" id="GO:0016987">
    <property type="term" value="F:sigma factor activity"/>
    <property type="evidence" value="ECO:0007669"/>
    <property type="project" value="UniProtKB-KW"/>
</dbReference>
<organism evidence="7 8">
    <name type="scientific">Cellulomonas algicola</name>
    <dbReference type="NCBI Taxonomy" id="2071633"/>
    <lineage>
        <taxon>Bacteria</taxon>
        <taxon>Bacillati</taxon>
        <taxon>Actinomycetota</taxon>
        <taxon>Actinomycetes</taxon>
        <taxon>Micrococcales</taxon>
        <taxon>Cellulomonadaceae</taxon>
        <taxon>Cellulomonas</taxon>
    </lineage>
</organism>
<evidence type="ECO:0000259" key="5">
    <source>
        <dbReference type="Pfam" id="PF04542"/>
    </source>
</evidence>
<evidence type="ECO:0000259" key="6">
    <source>
        <dbReference type="Pfam" id="PF08281"/>
    </source>
</evidence>
<dbReference type="InterPro" id="IPR007627">
    <property type="entry name" value="RNA_pol_sigma70_r2"/>
</dbReference>
<feature type="domain" description="RNA polymerase sigma-70 region 2" evidence="5">
    <location>
        <begin position="6"/>
        <end position="52"/>
    </location>
</feature>
<dbReference type="InterPro" id="IPR013324">
    <property type="entry name" value="RNA_pol_sigma_r3/r4-like"/>
</dbReference>
<dbReference type="PANTHER" id="PTHR43133">
    <property type="entry name" value="RNA POLYMERASE ECF-TYPE SIGMA FACTO"/>
    <property type="match status" value="1"/>
</dbReference>
<protein>
    <submittedName>
        <fullName evidence="7">Uncharacterized protein</fullName>
    </submittedName>
</protein>
<keyword evidence="3" id="KW-0731">Sigma factor</keyword>
<dbReference type="GO" id="GO:0006352">
    <property type="term" value="P:DNA-templated transcription initiation"/>
    <property type="evidence" value="ECO:0007669"/>
    <property type="project" value="InterPro"/>
</dbReference>
<evidence type="ECO:0000256" key="3">
    <source>
        <dbReference type="ARBA" id="ARBA00023082"/>
    </source>
</evidence>
<dbReference type="Gene3D" id="1.10.10.10">
    <property type="entry name" value="Winged helix-like DNA-binding domain superfamily/Winged helix DNA-binding domain"/>
    <property type="match status" value="1"/>
</dbReference>
<evidence type="ECO:0000313" key="8">
    <source>
        <dbReference type="Proteomes" id="UP000288246"/>
    </source>
</evidence>
<dbReference type="EMBL" id="BHYL01000059">
    <property type="protein sequence ID" value="GCD19310.1"/>
    <property type="molecule type" value="Genomic_DNA"/>
</dbReference>
<gene>
    <name evidence="7" type="ORF">CTKZ_08720</name>
</gene>
<name>A0A401UXP7_9CELL</name>
<dbReference type="Gene3D" id="1.10.1740.10">
    <property type="match status" value="1"/>
</dbReference>
<dbReference type="Pfam" id="PF08281">
    <property type="entry name" value="Sigma70_r4_2"/>
    <property type="match status" value="1"/>
</dbReference>
<accession>A0A401UXP7</accession>
<dbReference type="Pfam" id="PF04542">
    <property type="entry name" value="Sigma70_r2"/>
    <property type="match status" value="1"/>
</dbReference>
<dbReference type="InterPro" id="IPR014284">
    <property type="entry name" value="RNA_pol_sigma-70_dom"/>
</dbReference>
<comment type="caution">
    <text evidence="7">The sequence shown here is derived from an EMBL/GenBank/DDBJ whole genome shotgun (WGS) entry which is preliminary data.</text>
</comment>
<sequence length="148" mass="16716">MGDMYADDVVSETFTIAWRKWSDAPAAEGVRRAWLFRIAHNVMAHHVRSQVRRGRLLRWAGQMATESHPPDPADRVVGDDHVKQVLLALPFREREAMALVVWEDLTPQQAAFALECSVTALSSRLTRARQRLVAGISNLDEQGEEVRS</sequence>
<dbReference type="InterPro" id="IPR013249">
    <property type="entry name" value="RNA_pol_sigma70_r4_t2"/>
</dbReference>
<feature type="domain" description="RNA polymerase sigma factor 70 region 4 type 2" evidence="6">
    <location>
        <begin position="84"/>
        <end position="132"/>
    </location>
</feature>
<evidence type="ECO:0000256" key="4">
    <source>
        <dbReference type="ARBA" id="ARBA00023163"/>
    </source>
</evidence>